<reference evidence="1 2" key="1">
    <citation type="submission" date="2020-06" db="EMBL/GenBank/DDBJ databases">
        <authorList>
            <person name="Grouzdev D.S."/>
        </authorList>
    </citation>
    <scope>NUCLEOTIDE SEQUENCE [LARGE SCALE GENOMIC DNA]</scope>
    <source>
        <strain evidence="1 2">HO-A22</strain>
    </source>
</reference>
<protein>
    <submittedName>
        <fullName evidence="1">Uncharacterized protein</fullName>
    </submittedName>
</protein>
<keyword evidence="2" id="KW-1185">Reference proteome</keyword>
<proteinExistence type="predicted"/>
<dbReference type="EMBL" id="JABWDU010000008">
    <property type="protein sequence ID" value="NVD42300.1"/>
    <property type="molecule type" value="Genomic_DNA"/>
</dbReference>
<sequence>MPRYMYHIHAAGVTSRDQAGKQHPNDGRAVAYGQLIADELAEEYEYRGAIVDVLAPSGRLIARLVSSRALPPWLQSTPPAQRALH</sequence>
<gene>
    <name evidence="1" type="ORF">HT585_25860</name>
</gene>
<evidence type="ECO:0000313" key="2">
    <source>
        <dbReference type="Proteomes" id="UP000520198"/>
    </source>
</evidence>
<comment type="caution">
    <text evidence="1">The sequence shown here is derived from an EMBL/GenBank/DDBJ whole genome shotgun (WGS) entry which is preliminary data.</text>
</comment>
<evidence type="ECO:0000313" key="1">
    <source>
        <dbReference type="EMBL" id="NVD42300.1"/>
    </source>
</evidence>
<organism evidence="1 2">
    <name type="scientific">Ensifer oleiphilus</name>
    <dbReference type="NCBI Taxonomy" id="2742698"/>
    <lineage>
        <taxon>Bacteria</taxon>
        <taxon>Pseudomonadati</taxon>
        <taxon>Pseudomonadota</taxon>
        <taxon>Alphaproteobacteria</taxon>
        <taxon>Hyphomicrobiales</taxon>
        <taxon>Rhizobiaceae</taxon>
        <taxon>Sinorhizobium/Ensifer group</taxon>
        <taxon>Ensifer</taxon>
    </lineage>
</organism>
<dbReference type="Proteomes" id="UP000520198">
    <property type="component" value="Unassembled WGS sequence"/>
</dbReference>
<dbReference type="AlphaFoldDB" id="A0A7Y6UQB3"/>
<accession>A0A7Y6UQB3</accession>
<dbReference type="RefSeq" id="WP_176355661.1">
    <property type="nucleotide sequence ID" value="NZ_JABWDU010000008.1"/>
</dbReference>
<name>A0A7Y6UQB3_9HYPH</name>